<organism evidence="10 11">
    <name type="scientific">Rhodococcus jostii</name>
    <dbReference type="NCBI Taxonomy" id="132919"/>
    <lineage>
        <taxon>Bacteria</taxon>
        <taxon>Bacillati</taxon>
        <taxon>Actinomycetota</taxon>
        <taxon>Actinomycetes</taxon>
        <taxon>Mycobacteriales</taxon>
        <taxon>Nocardiaceae</taxon>
        <taxon>Rhodococcus</taxon>
    </lineage>
</organism>
<keyword evidence="2" id="KW-0813">Transport</keyword>
<feature type="transmembrane region" description="Helical" evidence="9">
    <location>
        <begin position="288"/>
        <end position="305"/>
    </location>
</feature>
<comment type="caution">
    <text evidence="10">The sequence shown here is derived from an EMBL/GenBank/DDBJ whole genome shotgun (WGS) entry which is preliminary data.</text>
</comment>
<evidence type="ECO:0000256" key="9">
    <source>
        <dbReference type="SAM" id="Phobius"/>
    </source>
</evidence>
<keyword evidence="11" id="KW-1185">Reference proteome</keyword>
<feature type="transmembrane region" description="Helical" evidence="9">
    <location>
        <begin position="237"/>
        <end position="256"/>
    </location>
</feature>
<evidence type="ECO:0000256" key="3">
    <source>
        <dbReference type="ARBA" id="ARBA00022475"/>
    </source>
</evidence>
<accession>A0ABU4C711</accession>
<dbReference type="PANTHER" id="PTHR32196:SF71">
    <property type="entry name" value="AUTOINDUCER 2 IMPORT SYSTEM PERMEASE PROTEIN LSRD"/>
    <property type="match status" value="1"/>
</dbReference>
<feature type="transmembrane region" description="Helical" evidence="9">
    <location>
        <begin position="12"/>
        <end position="32"/>
    </location>
</feature>
<evidence type="ECO:0000256" key="6">
    <source>
        <dbReference type="ARBA" id="ARBA00022989"/>
    </source>
</evidence>
<dbReference type="CDD" id="cd06579">
    <property type="entry name" value="TM_PBP1_transp_AraH_like"/>
    <property type="match status" value="1"/>
</dbReference>
<evidence type="ECO:0000256" key="4">
    <source>
        <dbReference type="ARBA" id="ARBA00022519"/>
    </source>
</evidence>
<reference evidence="10 11" key="1">
    <citation type="submission" date="2023-10" db="EMBL/GenBank/DDBJ databases">
        <title>Development of a sustainable strategy for remediation of hydrocarbon-contaminated territories based on the waste exchange concept.</title>
        <authorList>
            <person name="Krivoruchko A."/>
        </authorList>
    </citation>
    <scope>NUCLEOTIDE SEQUENCE [LARGE SCALE GENOMIC DNA]</scope>
    <source>
        <strain evidence="10 11">IEGM 60</strain>
    </source>
</reference>
<feature type="transmembrane region" description="Helical" evidence="9">
    <location>
        <begin position="209"/>
        <end position="231"/>
    </location>
</feature>
<evidence type="ECO:0000256" key="2">
    <source>
        <dbReference type="ARBA" id="ARBA00022448"/>
    </source>
</evidence>
<sequence length="337" mass="33631">MNGHTLLTQFKSWTAFRAVILLALVVVVLLAVQPTALGSYGIALSRIVDVWLVAIALVPVLVLGEIDLSAGSTMAVTAAVAAQVSGNLAVSIPLALITGAVVGLINGLLVVKVGINSFITTLGMLITLQGLALAITDGAPVPLQDATRALEFSVPLIGQITPDIIIAVAATAALWFFMTKMRTGRELYIIGGNAEAAASGGISIDTRKILAFIICSCVAGLAGVVDTLNLVAASPTLGSTVMLLAIAAAVVGGASLSGGRASVIGAVIGAVALGGISIGLQMSGLDSSVESITIGAILFAAIVLTKEGVRALRLPSLLGPLTGASSDHTAAAAGKAR</sequence>
<feature type="transmembrane region" description="Helical" evidence="9">
    <location>
        <begin position="118"/>
        <end position="136"/>
    </location>
</feature>
<evidence type="ECO:0000256" key="1">
    <source>
        <dbReference type="ARBA" id="ARBA00004651"/>
    </source>
</evidence>
<feature type="transmembrane region" description="Helical" evidence="9">
    <location>
        <begin position="84"/>
        <end position="111"/>
    </location>
</feature>
<evidence type="ECO:0000256" key="7">
    <source>
        <dbReference type="ARBA" id="ARBA00023136"/>
    </source>
</evidence>
<feature type="transmembrane region" description="Helical" evidence="9">
    <location>
        <begin position="156"/>
        <end position="177"/>
    </location>
</feature>
<feature type="transmembrane region" description="Helical" evidence="9">
    <location>
        <begin position="263"/>
        <end position="282"/>
    </location>
</feature>
<protein>
    <recommendedName>
        <fullName evidence="8">Autoinducer 2 import system permease protein LsrD</fullName>
    </recommendedName>
</protein>
<dbReference type="InterPro" id="IPR001851">
    <property type="entry name" value="ABC_transp_permease"/>
</dbReference>
<dbReference type="EMBL" id="JAWLKA010000001">
    <property type="protein sequence ID" value="MDV6279331.1"/>
    <property type="molecule type" value="Genomic_DNA"/>
</dbReference>
<dbReference type="PANTHER" id="PTHR32196">
    <property type="entry name" value="ABC TRANSPORTER PERMEASE PROTEIN YPHD-RELATED-RELATED"/>
    <property type="match status" value="1"/>
</dbReference>
<evidence type="ECO:0000256" key="5">
    <source>
        <dbReference type="ARBA" id="ARBA00022692"/>
    </source>
</evidence>
<dbReference type="Pfam" id="PF02653">
    <property type="entry name" value="BPD_transp_2"/>
    <property type="match status" value="1"/>
</dbReference>
<keyword evidence="7 9" id="KW-0472">Membrane</keyword>
<dbReference type="Proteomes" id="UP001185737">
    <property type="component" value="Unassembled WGS sequence"/>
</dbReference>
<comment type="subcellular location">
    <subcellularLocation>
        <location evidence="1">Cell membrane</location>
        <topology evidence="1">Multi-pass membrane protein</topology>
    </subcellularLocation>
</comment>
<evidence type="ECO:0000313" key="11">
    <source>
        <dbReference type="Proteomes" id="UP001185737"/>
    </source>
</evidence>
<keyword evidence="6 9" id="KW-1133">Transmembrane helix</keyword>
<proteinExistence type="predicted"/>
<name>A0ABU4C711_RHOJO</name>
<keyword evidence="3" id="KW-1003">Cell membrane</keyword>
<gene>
    <name evidence="10" type="ORF">R3Q59_02275</name>
</gene>
<keyword evidence="5 9" id="KW-0812">Transmembrane</keyword>
<evidence type="ECO:0000313" key="10">
    <source>
        <dbReference type="EMBL" id="MDV6279331.1"/>
    </source>
</evidence>
<dbReference type="RefSeq" id="WP_317567413.1">
    <property type="nucleotide sequence ID" value="NZ_JAWLKA010000001.1"/>
</dbReference>
<feature type="transmembrane region" description="Helical" evidence="9">
    <location>
        <begin position="44"/>
        <end position="64"/>
    </location>
</feature>
<keyword evidence="4" id="KW-0997">Cell inner membrane</keyword>
<evidence type="ECO:0000256" key="8">
    <source>
        <dbReference type="ARBA" id="ARBA00039381"/>
    </source>
</evidence>